<accession>A0ABT4Y3N4</accession>
<keyword evidence="2" id="KW-0328">Glycosyltransferase</keyword>
<comment type="caution">
    <text evidence="2">The sequence shown here is derived from an EMBL/GenBank/DDBJ whole genome shotgun (WGS) entry which is preliminary data.</text>
</comment>
<dbReference type="Proteomes" id="UP001211689">
    <property type="component" value="Unassembled WGS sequence"/>
</dbReference>
<dbReference type="InterPro" id="IPR001173">
    <property type="entry name" value="Glyco_trans_2-like"/>
</dbReference>
<dbReference type="GO" id="GO:0016757">
    <property type="term" value="F:glycosyltransferase activity"/>
    <property type="evidence" value="ECO:0007669"/>
    <property type="project" value="UniProtKB-KW"/>
</dbReference>
<name>A0ABT4Y3N4_METRE</name>
<dbReference type="EMBL" id="JANEWF010000008">
    <property type="protein sequence ID" value="MDA8483457.1"/>
    <property type="molecule type" value="Genomic_DNA"/>
</dbReference>
<dbReference type="InterPro" id="IPR029044">
    <property type="entry name" value="Nucleotide-diphossugar_trans"/>
</dbReference>
<proteinExistence type="predicted"/>
<organism evidence="2 3">
    <name type="scientific">Metapseudomonas resinovorans</name>
    <name type="common">Pseudomonas resinovorans</name>
    <dbReference type="NCBI Taxonomy" id="53412"/>
    <lineage>
        <taxon>Bacteria</taxon>
        <taxon>Pseudomonadati</taxon>
        <taxon>Pseudomonadota</taxon>
        <taxon>Gammaproteobacteria</taxon>
        <taxon>Pseudomonadales</taxon>
        <taxon>Pseudomonadaceae</taxon>
        <taxon>Metapseudomonas</taxon>
    </lineage>
</organism>
<dbReference type="Gene3D" id="3.90.550.10">
    <property type="entry name" value="Spore Coat Polysaccharide Biosynthesis Protein SpsA, Chain A"/>
    <property type="match status" value="2"/>
</dbReference>
<evidence type="ECO:0000313" key="2">
    <source>
        <dbReference type="EMBL" id="MDA8483457.1"/>
    </source>
</evidence>
<dbReference type="Pfam" id="PF00535">
    <property type="entry name" value="Glycos_transf_2"/>
    <property type="match status" value="2"/>
</dbReference>
<dbReference type="RefSeq" id="WP_271470760.1">
    <property type="nucleotide sequence ID" value="NZ_JANEWF010000008.1"/>
</dbReference>
<reference evidence="2 3" key="1">
    <citation type="submission" date="2022-07" db="EMBL/GenBank/DDBJ databases">
        <title>Genome Analysis of Selected Gammaproteobacteria from Nigerian Food snails.</title>
        <authorList>
            <person name="Okafor A.C."/>
        </authorList>
    </citation>
    <scope>NUCLEOTIDE SEQUENCE [LARGE SCALE GENOMIC DNA]</scope>
    <source>
        <strain evidence="2 3">Awg 2</strain>
    </source>
</reference>
<dbReference type="PANTHER" id="PTHR43685">
    <property type="entry name" value="GLYCOSYLTRANSFERASE"/>
    <property type="match status" value="1"/>
</dbReference>
<dbReference type="Gene3D" id="3.40.50.2000">
    <property type="entry name" value="Glycogen Phosphorylase B"/>
    <property type="match status" value="1"/>
</dbReference>
<dbReference type="InterPro" id="IPR050834">
    <property type="entry name" value="Glycosyltransf_2"/>
</dbReference>
<sequence length="1163" mass="130136">MPAYKAIYLEEALDSILRQTYRPLELVVCDDCRSDEVQAVVEAFAAQADFPVIYRRNETRLWETRSAARGIALASGDYVKFLHDDDRLHPDCIEALVAVMEDDAGIALASSRRRRIDEEGNPLPDILATAHPFREDVVVNGEQLVAFFADHTINFIGEPSTVLCRRGDLLEFGDQLSVLNGKRITWVADLALYVKLLRRGHLAMLARPLTDFRVSREQFSQIGRDKPGIGQQGHVDFRQCIRDLGWHRADSDSRLVEVAPITRLKSRVFKPLDLPAALNRAASQGGMAITAWLAERVPNGQQMALIEQRLQAFDGGPSIAVLVFDRQGDVEAVERTVASLETINLYRNISIRILSTDPSALAGRSAERLPDEPGAQVEALNRAVERVSADWLQVVEAGVEFTPSGLLVAALDLIEGQSCLAVYADGVMRGTDGGLGVALRPDFNLDLLLSLPASMARHWLLRRDNFLAMDGFDNEFAWAFELEFLLRLIEQQGLGGIGHISEPLLVSDPFRLEDNPQERQVIERHLRARGYAEPQVLSRKPGCYELEYRHAQQASVSILVAVKDQLSHVQRCLETLLENITYPHYEIMLLDLGSGDPQTCEWLAAIAGMGEDRLRVLTYPADASREAACNHAATQARGDLLLWLGVGAGIVDQDWLQQLLNHALRPEVGAVGGKLLTPDGRIRHAGLLLGLRGPAGRAFEGMAHDGAGYLHRLQVDQNYSALSAECLMLRRDLFLELGGFDEDPQLANWADVDLCLRIRQAGYLNVWTPRVQILMDSQPQPAASHGEEDAMYARWLPVLARDPAYNPGLSLLAEQGFKLADPNLAWRPLQSWRPLPRVLAHPADLFGCGHYRVIQPFTSLQDAGLIEGAMSTSLLPVADLERYEPDVILLQRQIGEERLEAMRRIKAFSSAFKVYELDDYLPNLPLKNAHRQHMPKDILRSLRRGFDFVDRFVVSTEPLAEAFAGLHERIHVVENRLPLHWWGDLQSQRRAGPRPRVGWAGGAGHTGDLEMIIDVVKELANEVDWVFFGMCPEAIRPYVKEVQPGVEINKYSRALAALNLDLALAPVEQNLFNECKSNLRLLEYGACGFPVICSDIRCYQGDLPVTRVKNRYKDWVDAIRMHLSDLDAAARLGDELQAVVRRDWMLEGGNLELWRQAWMPDSR</sequence>
<evidence type="ECO:0000259" key="1">
    <source>
        <dbReference type="Pfam" id="PF00535"/>
    </source>
</evidence>
<dbReference type="SUPFAM" id="SSF53448">
    <property type="entry name" value="Nucleotide-diphospho-sugar transferases"/>
    <property type="match status" value="3"/>
</dbReference>
<gene>
    <name evidence="2" type="ORF">NNO07_10285</name>
</gene>
<evidence type="ECO:0000313" key="3">
    <source>
        <dbReference type="Proteomes" id="UP001211689"/>
    </source>
</evidence>
<protein>
    <submittedName>
        <fullName evidence="2">Glycosyltransferase</fullName>
        <ecNumber evidence="2">2.4.-.-</ecNumber>
    </submittedName>
</protein>
<keyword evidence="2" id="KW-0808">Transferase</keyword>
<dbReference type="PANTHER" id="PTHR43685:SF2">
    <property type="entry name" value="GLYCOSYLTRANSFERASE 2-LIKE DOMAIN-CONTAINING PROTEIN"/>
    <property type="match status" value="1"/>
</dbReference>
<dbReference type="SUPFAM" id="SSF53756">
    <property type="entry name" value="UDP-Glycosyltransferase/glycogen phosphorylase"/>
    <property type="match status" value="1"/>
</dbReference>
<dbReference type="EC" id="2.4.-.-" evidence="2"/>
<keyword evidence="3" id="KW-1185">Reference proteome</keyword>
<dbReference type="CDD" id="cd00761">
    <property type="entry name" value="Glyco_tranf_GTA_type"/>
    <property type="match status" value="1"/>
</dbReference>
<feature type="domain" description="Glycosyltransferase 2-like" evidence="1">
    <location>
        <begin position="557"/>
        <end position="734"/>
    </location>
</feature>
<feature type="domain" description="Glycosyltransferase 2-like" evidence="1">
    <location>
        <begin position="2"/>
        <end position="125"/>
    </location>
</feature>